<reference evidence="8" key="1">
    <citation type="submission" date="2022-06" db="EMBL/GenBank/DDBJ databases">
        <title>Isolation and Genomics of Futiania mangrovii gen. nov., sp. nov., a Rare and Metabolically-versatile member in the Class Alphaproteobacteria.</title>
        <authorList>
            <person name="Liu L."/>
            <person name="Huang W.-C."/>
            <person name="Pan J."/>
            <person name="Li J."/>
            <person name="Huang Y."/>
            <person name="Du H."/>
            <person name="Liu Y."/>
            <person name="Li M."/>
        </authorList>
    </citation>
    <scope>NUCLEOTIDE SEQUENCE</scope>
    <source>
        <strain evidence="8">FT118</strain>
    </source>
</reference>
<dbReference type="Pfam" id="PF13396">
    <property type="entry name" value="PLDc_N"/>
    <property type="match status" value="1"/>
</dbReference>
<keyword evidence="2" id="KW-1003">Cell membrane</keyword>
<feature type="transmembrane region" description="Helical" evidence="6">
    <location>
        <begin position="6"/>
        <end position="27"/>
    </location>
</feature>
<dbReference type="AlphaFoldDB" id="A0A9J6PFJ4"/>
<proteinExistence type="predicted"/>
<evidence type="ECO:0000256" key="3">
    <source>
        <dbReference type="ARBA" id="ARBA00022692"/>
    </source>
</evidence>
<gene>
    <name evidence="8" type="ORF">NJQ99_03115</name>
</gene>
<feature type="domain" description="Cardiolipin synthase N-terminal" evidence="7">
    <location>
        <begin position="17"/>
        <end position="59"/>
    </location>
</feature>
<protein>
    <submittedName>
        <fullName evidence="8">PLDc N-terminal domain-containing protein</fullName>
    </submittedName>
</protein>
<evidence type="ECO:0000256" key="4">
    <source>
        <dbReference type="ARBA" id="ARBA00022989"/>
    </source>
</evidence>
<organism evidence="8 9">
    <name type="scientific">Futiania mangrovi</name>
    <dbReference type="NCBI Taxonomy" id="2959716"/>
    <lineage>
        <taxon>Bacteria</taxon>
        <taxon>Pseudomonadati</taxon>
        <taxon>Pseudomonadota</taxon>
        <taxon>Alphaproteobacteria</taxon>
        <taxon>Futianiales</taxon>
        <taxon>Futianiaceae</taxon>
        <taxon>Futiania</taxon>
    </lineage>
</organism>
<keyword evidence="3 6" id="KW-0812">Transmembrane</keyword>
<dbReference type="EMBL" id="JAMZFT010000001">
    <property type="protein sequence ID" value="MCP1335391.1"/>
    <property type="molecule type" value="Genomic_DNA"/>
</dbReference>
<feature type="transmembrane region" description="Helical" evidence="6">
    <location>
        <begin position="39"/>
        <end position="57"/>
    </location>
</feature>
<name>A0A9J6PFJ4_9PROT</name>
<evidence type="ECO:0000256" key="5">
    <source>
        <dbReference type="ARBA" id="ARBA00023136"/>
    </source>
</evidence>
<keyword evidence="4 6" id="KW-1133">Transmembrane helix</keyword>
<evidence type="ECO:0000256" key="2">
    <source>
        <dbReference type="ARBA" id="ARBA00022475"/>
    </source>
</evidence>
<dbReference type="GO" id="GO:0005886">
    <property type="term" value="C:plasma membrane"/>
    <property type="evidence" value="ECO:0007669"/>
    <property type="project" value="UniProtKB-SubCell"/>
</dbReference>
<dbReference type="RefSeq" id="WP_269331336.1">
    <property type="nucleotide sequence ID" value="NZ_JAMZFT010000001.1"/>
</dbReference>
<keyword evidence="5 6" id="KW-0472">Membrane</keyword>
<evidence type="ECO:0000256" key="6">
    <source>
        <dbReference type="SAM" id="Phobius"/>
    </source>
</evidence>
<sequence length="63" mass="6855">MGFASGWTGIIGLILLVLNIWAIVSVIQSRVSTGAKVMWIVAILIFPLLGFIAWLIFGPRSAR</sequence>
<comment type="subcellular location">
    <subcellularLocation>
        <location evidence="1">Cell membrane</location>
        <topology evidence="1">Multi-pass membrane protein</topology>
    </subcellularLocation>
</comment>
<keyword evidence="9" id="KW-1185">Reference proteome</keyword>
<evidence type="ECO:0000259" key="7">
    <source>
        <dbReference type="Pfam" id="PF13396"/>
    </source>
</evidence>
<dbReference type="InterPro" id="IPR027379">
    <property type="entry name" value="CLS_N"/>
</dbReference>
<accession>A0A9J6PFJ4</accession>
<evidence type="ECO:0000256" key="1">
    <source>
        <dbReference type="ARBA" id="ARBA00004651"/>
    </source>
</evidence>
<dbReference type="Proteomes" id="UP001055804">
    <property type="component" value="Unassembled WGS sequence"/>
</dbReference>
<comment type="caution">
    <text evidence="8">The sequence shown here is derived from an EMBL/GenBank/DDBJ whole genome shotgun (WGS) entry which is preliminary data.</text>
</comment>
<evidence type="ECO:0000313" key="8">
    <source>
        <dbReference type="EMBL" id="MCP1335391.1"/>
    </source>
</evidence>
<evidence type="ECO:0000313" key="9">
    <source>
        <dbReference type="Proteomes" id="UP001055804"/>
    </source>
</evidence>